<dbReference type="RefSeq" id="WP_136883783.1">
    <property type="nucleotide sequence ID" value="NZ_CP050896.1"/>
</dbReference>
<sequence length="211" mass="23535">MHDDSVDQFLAYKEKLSKKPEKGPGALGLIISLIVICGLGYGGIKLYSAIQDRQITAEKKQKDEQAAQWAALEAEQQRIADGKREEIKTADKETLRKVIESCKDQLMTMRSKSVFATNYPYYSPSDLDRFAGIGMPSGGFPSAVLDKYDFDATAWNLDRISNKEYPVSTISFVVEGAEDGFSVRQYAAVFSCQLDGLKASEPERTQVYYLN</sequence>
<keyword evidence="1" id="KW-0812">Transmembrane</keyword>
<organism evidence="2 3">
    <name type="scientific">Agrobacterium pusense</name>
    <dbReference type="NCBI Taxonomy" id="648995"/>
    <lineage>
        <taxon>Bacteria</taxon>
        <taxon>Pseudomonadati</taxon>
        <taxon>Pseudomonadota</taxon>
        <taxon>Alphaproteobacteria</taxon>
        <taxon>Hyphomicrobiales</taxon>
        <taxon>Rhizobiaceae</taxon>
        <taxon>Rhizobium/Agrobacterium group</taxon>
        <taxon>Agrobacterium</taxon>
    </lineage>
</organism>
<accession>A0A6H0ZG61</accession>
<feature type="transmembrane region" description="Helical" evidence="1">
    <location>
        <begin position="25"/>
        <end position="44"/>
    </location>
</feature>
<name>A0A6H0ZG61_9HYPH</name>
<evidence type="ECO:0000313" key="3">
    <source>
        <dbReference type="Proteomes" id="UP000500870"/>
    </source>
</evidence>
<evidence type="ECO:0000256" key="1">
    <source>
        <dbReference type="SAM" id="Phobius"/>
    </source>
</evidence>
<reference evidence="2 3" key="1">
    <citation type="submission" date="2020-04" db="EMBL/GenBank/DDBJ databases">
        <title>FDA dAtabase for Regulatory Grade micrObial Sequences (FDA-ARGOS): Supporting development and validation of Infectious Disease Dx tests.</title>
        <authorList>
            <person name="Sciortino C."/>
            <person name="Tallon L."/>
            <person name="Sadzewicz L."/>
            <person name="Vavikolanu K."/>
            <person name="Mehta A."/>
            <person name="Aluvathingal J."/>
            <person name="Nadendla S."/>
            <person name="Nandy P."/>
            <person name="Geyer C."/>
            <person name="Yan Y."/>
            <person name="Sichtig H."/>
        </authorList>
    </citation>
    <scope>NUCLEOTIDE SEQUENCE [LARGE SCALE GENOMIC DNA]</scope>
    <source>
        <strain evidence="2 3">FDAARGOS_633</strain>
    </source>
</reference>
<gene>
    <name evidence="2" type="ORF">FOB41_01270</name>
</gene>
<protein>
    <submittedName>
        <fullName evidence="2">Uncharacterized protein</fullName>
    </submittedName>
</protein>
<dbReference type="EMBL" id="CP050896">
    <property type="protein sequence ID" value="QIX19826.1"/>
    <property type="molecule type" value="Genomic_DNA"/>
</dbReference>
<dbReference type="Proteomes" id="UP000500870">
    <property type="component" value="Chromosome 2"/>
</dbReference>
<dbReference type="AlphaFoldDB" id="A0A6H0ZG61"/>
<proteinExistence type="predicted"/>
<keyword evidence="1" id="KW-1133">Transmembrane helix</keyword>
<evidence type="ECO:0000313" key="2">
    <source>
        <dbReference type="EMBL" id="QIX19826.1"/>
    </source>
</evidence>
<keyword evidence="1" id="KW-0472">Membrane</keyword>